<dbReference type="STRING" id="763407.A0A163AQT0"/>
<evidence type="ECO:0000256" key="5">
    <source>
        <dbReference type="SAM" id="Coils"/>
    </source>
</evidence>
<organism evidence="8 9">
    <name type="scientific">Phycomyces blakesleeanus (strain ATCC 8743b / DSM 1359 / FGSC 10004 / NBRC 33097 / NRRL 1555)</name>
    <dbReference type="NCBI Taxonomy" id="763407"/>
    <lineage>
        <taxon>Eukaryota</taxon>
        <taxon>Fungi</taxon>
        <taxon>Fungi incertae sedis</taxon>
        <taxon>Mucoromycota</taxon>
        <taxon>Mucoromycotina</taxon>
        <taxon>Mucoromycetes</taxon>
        <taxon>Mucorales</taxon>
        <taxon>Phycomycetaceae</taxon>
        <taxon>Phycomyces</taxon>
    </lineage>
</organism>
<dbReference type="AlphaFoldDB" id="A0A163AQT0"/>
<dbReference type="InParanoid" id="A0A163AQT0"/>
<dbReference type="InterPro" id="IPR036638">
    <property type="entry name" value="HLH_DNA-bd_sf"/>
</dbReference>
<dbReference type="SMART" id="SM00353">
    <property type="entry name" value="HLH"/>
    <property type="match status" value="1"/>
</dbReference>
<gene>
    <name evidence="8" type="ORF">PHYBLDRAFT_144492</name>
</gene>
<dbReference type="PANTHER" id="PTHR46117:SF3">
    <property type="entry name" value="FI24210P1"/>
    <property type="match status" value="1"/>
</dbReference>
<dbReference type="InterPro" id="IPR051732">
    <property type="entry name" value="USF"/>
</dbReference>
<dbReference type="GeneID" id="28992132"/>
<dbReference type="InterPro" id="IPR011598">
    <property type="entry name" value="bHLH_dom"/>
</dbReference>
<feature type="region of interest" description="Disordered" evidence="6">
    <location>
        <begin position="1"/>
        <end position="24"/>
    </location>
</feature>
<protein>
    <submittedName>
        <fullName evidence="8">Helix-loop-helix DNA-binding domain-containing transcription factor</fullName>
    </submittedName>
</protein>
<feature type="domain" description="BHLH" evidence="7">
    <location>
        <begin position="142"/>
        <end position="214"/>
    </location>
</feature>
<proteinExistence type="predicted"/>
<feature type="coiled-coil region" evidence="5">
    <location>
        <begin position="211"/>
        <end position="238"/>
    </location>
</feature>
<dbReference type="SUPFAM" id="SSF47459">
    <property type="entry name" value="HLH, helix-loop-helix DNA-binding domain"/>
    <property type="match status" value="1"/>
</dbReference>
<evidence type="ECO:0000256" key="2">
    <source>
        <dbReference type="ARBA" id="ARBA00023015"/>
    </source>
</evidence>
<dbReference type="Gene3D" id="4.10.280.10">
    <property type="entry name" value="Helix-loop-helix DNA-binding domain"/>
    <property type="match status" value="1"/>
</dbReference>
<dbReference type="PROSITE" id="PS50888">
    <property type="entry name" value="BHLH"/>
    <property type="match status" value="1"/>
</dbReference>
<dbReference type="GO" id="GO:0000978">
    <property type="term" value="F:RNA polymerase II cis-regulatory region sequence-specific DNA binding"/>
    <property type="evidence" value="ECO:0007669"/>
    <property type="project" value="TreeGrafter"/>
</dbReference>
<keyword evidence="4" id="KW-0539">Nucleus</keyword>
<keyword evidence="8" id="KW-0238">DNA-binding</keyword>
<evidence type="ECO:0000259" key="7">
    <source>
        <dbReference type="PROSITE" id="PS50888"/>
    </source>
</evidence>
<name>A0A163AQT0_PHYB8</name>
<reference evidence="9" key="1">
    <citation type="submission" date="2015-06" db="EMBL/GenBank/DDBJ databases">
        <title>Expansion of signal transduction pathways in fungi by whole-genome duplication.</title>
        <authorList>
            <consortium name="DOE Joint Genome Institute"/>
            <person name="Corrochano L.M."/>
            <person name="Kuo A."/>
            <person name="Marcet-Houben M."/>
            <person name="Polaino S."/>
            <person name="Salamov A."/>
            <person name="Villalobos J.M."/>
            <person name="Alvarez M.I."/>
            <person name="Avalos J."/>
            <person name="Benito E.P."/>
            <person name="Benoit I."/>
            <person name="Burger G."/>
            <person name="Camino L.P."/>
            <person name="Canovas D."/>
            <person name="Cerda-Olmedo E."/>
            <person name="Cheng J.-F."/>
            <person name="Dominguez A."/>
            <person name="Elias M."/>
            <person name="Eslava A.P."/>
            <person name="Glaser F."/>
            <person name="Grimwood J."/>
            <person name="Gutierrez G."/>
            <person name="Heitman J."/>
            <person name="Henrissat B."/>
            <person name="Iturriaga E.A."/>
            <person name="Lang B.F."/>
            <person name="Lavin J.L."/>
            <person name="Lee S."/>
            <person name="Li W."/>
            <person name="Lindquist E."/>
            <person name="Lopez-Garcia S."/>
            <person name="Luque E.M."/>
            <person name="Marcos A.T."/>
            <person name="Martin J."/>
            <person name="McCluskey K."/>
            <person name="Medina H.R."/>
            <person name="Miralles-Duran A."/>
            <person name="Miyazaki A."/>
            <person name="Munoz-Torres E."/>
            <person name="Oguiza J.A."/>
            <person name="Ohm R."/>
            <person name="Olmedo M."/>
            <person name="Orejas M."/>
            <person name="Ortiz-Castellanos L."/>
            <person name="Pisabarro A.G."/>
            <person name="Rodriguez-Romero J."/>
            <person name="Ruiz-Herrera J."/>
            <person name="Ruiz-Vazquez R."/>
            <person name="Sanz C."/>
            <person name="Schackwitz W."/>
            <person name="Schmutz J."/>
            <person name="Shahriari M."/>
            <person name="Shelest E."/>
            <person name="Silva-Franco F."/>
            <person name="Soanes D."/>
            <person name="Syed K."/>
            <person name="Tagua V.G."/>
            <person name="Talbot N.J."/>
            <person name="Thon M."/>
            <person name="De vries R.P."/>
            <person name="Wiebenga A."/>
            <person name="Yadav J.S."/>
            <person name="Braun E.L."/>
            <person name="Baker S."/>
            <person name="Garre V."/>
            <person name="Horwitz B."/>
            <person name="Torres-Martinez S."/>
            <person name="Idnurm A."/>
            <person name="Herrera-Estrella A."/>
            <person name="Gabaldon T."/>
            <person name="Grigoriev I.V."/>
        </authorList>
    </citation>
    <scope>NUCLEOTIDE SEQUENCE [LARGE SCALE GENOMIC DNA]</scope>
    <source>
        <strain evidence="9">NRRL 1555(-)</strain>
    </source>
</reference>
<accession>A0A163AQT0</accession>
<dbReference type="GO" id="GO:0046983">
    <property type="term" value="F:protein dimerization activity"/>
    <property type="evidence" value="ECO:0007669"/>
    <property type="project" value="InterPro"/>
</dbReference>
<evidence type="ECO:0000256" key="1">
    <source>
        <dbReference type="ARBA" id="ARBA00004123"/>
    </source>
</evidence>
<dbReference type="GO" id="GO:0000981">
    <property type="term" value="F:DNA-binding transcription factor activity, RNA polymerase II-specific"/>
    <property type="evidence" value="ECO:0007669"/>
    <property type="project" value="TreeGrafter"/>
</dbReference>
<comment type="subcellular location">
    <subcellularLocation>
        <location evidence="1">Nucleus</location>
    </subcellularLocation>
</comment>
<dbReference type="EMBL" id="KV440978">
    <property type="protein sequence ID" value="OAD75141.1"/>
    <property type="molecule type" value="Genomic_DNA"/>
</dbReference>
<evidence type="ECO:0000313" key="9">
    <source>
        <dbReference type="Proteomes" id="UP000077315"/>
    </source>
</evidence>
<dbReference type="PANTHER" id="PTHR46117">
    <property type="entry name" value="FI24210P1"/>
    <property type="match status" value="1"/>
</dbReference>
<evidence type="ECO:0000256" key="4">
    <source>
        <dbReference type="ARBA" id="ARBA00023242"/>
    </source>
</evidence>
<dbReference type="VEuPathDB" id="FungiDB:PHYBLDRAFT_144492"/>
<evidence type="ECO:0000256" key="6">
    <source>
        <dbReference type="SAM" id="MobiDB-lite"/>
    </source>
</evidence>
<keyword evidence="5" id="KW-0175">Coiled coil</keyword>
<dbReference type="Proteomes" id="UP000077315">
    <property type="component" value="Unassembled WGS sequence"/>
</dbReference>
<keyword evidence="2" id="KW-0805">Transcription regulation</keyword>
<keyword evidence="9" id="KW-1185">Reference proteome</keyword>
<evidence type="ECO:0000256" key="3">
    <source>
        <dbReference type="ARBA" id="ARBA00023163"/>
    </source>
</evidence>
<dbReference type="RefSeq" id="XP_018293181.1">
    <property type="nucleotide sequence ID" value="XM_018431226.1"/>
</dbReference>
<dbReference type="Pfam" id="PF00010">
    <property type="entry name" value="HLH"/>
    <property type="match status" value="1"/>
</dbReference>
<dbReference type="OrthoDB" id="690068at2759"/>
<evidence type="ECO:0000313" key="8">
    <source>
        <dbReference type="EMBL" id="OAD75141.1"/>
    </source>
</evidence>
<dbReference type="GO" id="GO:0005634">
    <property type="term" value="C:nucleus"/>
    <property type="evidence" value="ECO:0007669"/>
    <property type="project" value="UniProtKB-SubCell"/>
</dbReference>
<sequence>MYSPQQDFQLEPTGRFSPPMTSMGTPHTTVGAVPVTRNNRVFNSSNNFSIHQRQDSFGAASIAMSPPNVPSRHSMTFADANQNWFGTSLDSTSSSFGQSPIFPGRDFIVSPSTSSGHLEGVNGQEEEGQQRNLQEMFEKRRRRRESHNAVERKRRDNINERIHELCMLLPERLLETAPTTSNVMSVSTHQGGINARAINKGTILKLSVDHIKELREEVSRCQHRMAELEQLIEAAKRGEMIPDIKPIRDDCTIQRHPHQNESHKAIYPQNNSQSVHLMGSDGRSHHERMGSFQFQQQFGNMQIKGSDENIQ</sequence>
<keyword evidence="3" id="KW-0804">Transcription</keyword>